<proteinExistence type="predicted"/>
<dbReference type="RefSeq" id="WP_354554279.1">
    <property type="nucleotide sequence ID" value="NZ_JBEPMB010000001.1"/>
</dbReference>
<evidence type="ECO:0008006" key="3">
    <source>
        <dbReference type="Google" id="ProtNLM"/>
    </source>
</evidence>
<evidence type="ECO:0000313" key="2">
    <source>
        <dbReference type="Proteomes" id="UP001549047"/>
    </source>
</evidence>
<dbReference type="EMBL" id="JBEPMB010000001">
    <property type="protein sequence ID" value="MET3611876.1"/>
    <property type="molecule type" value="Genomic_DNA"/>
</dbReference>
<sequence length="344" mass="34982">MTDTTPNLKLPYILPSQAMKHITHNEALQILDAATNALIVATLTAPPASPVEGALYLVAASGTGAFAGKDGRLAFFIDGAWIFLVPRAGWRALFAADGRTRIFDGTSWVDPLASPVMDRLGVSATPDATNRLAISSEATLFNHAGHSHRMKLNKQASADTASLLFQSNWSGRAEIGLLGNDALQFKASPDGSSWTVGLEIGGDGIVRMPAQPLVSATLASASHTLSAGNLVGFDTMSVMQGGFALGSTLSGGRGKPLIVPAAGLYMIAMRANLQATGAASLAVAVNGTASSLGWSASGATSPVATASVTGILSLGAGDAVALMAGGPLSLQTGPAAYELSLRLL</sequence>
<comment type="caution">
    <text evidence="1">The sequence shown here is derived from an EMBL/GenBank/DDBJ whole genome shotgun (WGS) entry which is preliminary data.</text>
</comment>
<accession>A0ABV2IUS8</accession>
<gene>
    <name evidence="1" type="ORF">ABID16_000181</name>
</gene>
<name>A0ABV2IUS8_9HYPH</name>
<reference evidence="1 2" key="1">
    <citation type="submission" date="2024-06" db="EMBL/GenBank/DDBJ databases">
        <title>Genomic Encyclopedia of Type Strains, Phase IV (KMG-IV): sequencing the most valuable type-strain genomes for metagenomic binning, comparative biology and taxonomic classification.</title>
        <authorList>
            <person name="Goeker M."/>
        </authorList>
    </citation>
    <scope>NUCLEOTIDE SEQUENCE [LARGE SCALE GENOMIC DNA]</scope>
    <source>
        <strain evidence="1 2">DSM 29780</strain>
    </source>
</reference>
<organism evidence="1 2">
    <name type="scientific">Rhizobium aquaticum</name>
    <dbReference type="NCBI Taxonomy" id="1549636"/>
    <lineage>
        <taxon>Bacteria</taxon>
        <taxon>Pseudomonadati</taxon>
        <taxon>Pseudomonadota</taxon>
        <taxon>Alphaproteobacteria</taxon>
        <taxon>Hyphomicrobiales</taxon>
        <taxon>Rhizobiaceae</taxon>
        <taxon>Rhizobium/Agrobacterium group</taxon>
        <taxon>Rhizobium</taxon>
    </lineage>
</organism>
<dbReference type="Pfam" id="PF10983">
    <property type="entry name" value="DUF2793"/>
    <property type="match status" value="1"/>
</dbReference>
<protein>
    <recommendedName>
        <fullName evidence="3">DUF2793 domain-containing protein</fullName>
    </recommendedName>
</protein>
<keyword evidence="2" id="KW-1185">Reference proteome</keyword>
<dbReference type="Proteomes" id="UP001549047">
    <property type="component" value="Unassembled WGS sequence"/>
</dbReference>
<dbReference type="InterPro" id="IPR021251">
    <property type="entry name" value="DUF2793"/>
</dbReference>
<evidence type="ECO:0000313" key="1">
    <source>
        <dbReference type="EMBL" id="MET3611876.1"/>
    </source>
</evidence>